<dbReference type="AlphaFoldDB" id="A0A1Z4NAH3"/>
<keyword evidence="3" id="KW-1185">Reference proteome</keyword>
<name>A0A1Z4NAH3_9CYAN</name>
<organism evidence="2 3">
    <name type="scientific">Tolypothrix tenuis PCC 7101</name>
    <dbReference type="NCBI Taxonomy" id="231146"/>
    <lineage>
        <taxon>Bacteria</taxon>
        <taxon>Bacillati</taxon>
        <taxon>Cyanobacteriota</taxon>
        <taxon>Cyanophyceae</taxon>
        <taxon>Nostocales</taxon>
        <taxon>Tolypothrichaceae</taxon>
        <taxon>Tolypothrix</taxon>
    </lineage>
</organism>
<dbReference type="RefSeq" id="WP_096583120.1">
    <property type="nucleotide sequence ID" value="NZ_CAWNJS010000001.1"/>
</dbReference>
<keyword evidence="1" id="KW-0812">Transmembrane</keyword>
<dbReference type="KEGG" id="ttq:NIES37_67240"/>
<protein>
    <submittedName>
        <fullName evidence="2">Uncharacterized protein</fullName>
    </submittedName>
</protein>
<accession>A0A1Z4NAH3</accession>
<keyword evidence="1" id="KW-0472">Membrane</keyword>
<reference evidence="2 3" key="1">
    <citation type="submission" date="2017-06" db="EMBL/GenBank/DDBJ databases">
        <title>Genome sequencing of cyanobaciteial culture collection at National Institute for Environmental Studies (NIES).</title>
        <authorList>
            <person name="Hirose Y."/>
            <person name="Shimura Y."/>
            <person name="Fujisawa T."/>
            <person name="Nakamura Y."/>
            <person name="Kawachi M."/>
        </authorList>
    </citation>
    <scope>NUCLEOTIDE SEQUENCE [LARGE SCALE GENOMIC DNA]</scope>
    <source>
        <strain evidence="2 3">NIES-37</strain>
    </source>
</reference>
<proteinExistence type="predicted"/>
<gene>
    <name evidence="2" type="ORF">NIES37_67240</name>
</gene>
<evidence type="ECO:0000313" key="3">
    <source>
        <dbReference type="Proteomes" id="UP000218785"/>
    </source>
</evidence>
<feature type="transmembrane region" description="Helical" evidence="1">
    <location>
        <begin position="12"/>
        <end position="32"/>
    </location>
</feature>
<dbReference type="EMBL" id="AP018248">
    <property type="protein sequence ID" value="BAZ02711.1"/>
    <property type="molecule type" value="Genomic_DNA"/>
</dbReference>
<sequence length="149" mass="16213">MFSKLRWRSRSGSLGASLLFIFPLVVVGIYLLQPAPPAPCGSLKKFGALEQEGRCIINRNVTLEGNLKRLPNQLTVKGDLTISGTYIEELPIAMVVDGNLFLYKTSIAKLPPDLQVQGSFDQYSGFGSPGVKCSAIPKTAFIKGNRNCH</sequence>
<dbReference type="Proteomes" id="UP000218785">
    <property type="component" value="Chromosome"/>
</dbReference>
<keyword evidence="1" id="KW-1133">Transmembrane helix</keyword>
<evidence type="ECO:0000313" key="2">
    <source>
        <dbReference type="EMBL" id="BAZ02711.1"/>
    </source>
</evidence>
<evidence type="ECO:0000256" key="1">
    <source>
        <dbReference type="SAM" id="Phobius"/>
    </source>
</evidence>